<dbReference type="PATRIC" id="fig|1165867.3.peg.461"/>
<name>I0WYU0_RHOOP</name>
<evidence type="ECO:0000313" key="1">
    <source>
        <dbReference type="EMBL" id="EID81556.1"/>
    </source>
</evidence>
<dbReference type="Proteomes" id="UP000006447">
    <property type="component" value="Unassembled WGS sequence"/>
</dbReference>
<accession>I0WYU0</accession>
<sequence length="75" mass="8478">MTTAPSPDRMVEFALRWSAHGGGPAHEIELRFGMSTAEYCRRLTDHLDGNPPAPLRPEVVETMKDVARKRLWLCT</sequence>
<evidence type="ECO:0008006" key="3">
    <source>
        <dbReference type="Google" id="ProtNLM"/>
    </source>
</evidence>
<protein>
    <recommendedName>
        <fullName evidence="3">DUF3263 domain-containing protein</fullName>
    </recommendedName>
</protein>
<dbReference type="AlphaFoldDB" id="I0WYU0"/>
<reference evidence="1 2" key="1">
    <citation type="journal article" date="2012" name="J. Bacteriol.">
        <title>Draft genome sequence of the nitrophenol-degrading actinomycete Rhodococcus imtechensis RKJ300.</title>
        <authorList>
            <person name="Vikram S."/>
            <person name="Kumar S."/>
            <person name="Subramanian S."/>
            <person name="Raghava G.P."/>
        </authorList>
    </citation>
    <scope>NUCLEOTIDE SEQUENCE [LARGE SCALE GENOMIC DNA]</scope>
    <source>
        <strain evidence="1 2">RKJ300</strain>
    </source>
</reference>
<dbReference type="EMBL" id="AJJH01000014">
    <property type="protein sequence ID" value="EID81556.1"/>
    <property type="molecule type" value="Genomic_DNA"/>
</dbReference>
<dbReference type="RefSeq" id="WP_007295839.1">
    <property type="nucleotide sequence ID" value="NZ_AJJH01000014.1"/>
</dbReference>
<gene>
    <name evidence="1" type="ORF">W59_02306</name>
</gene>
<proteinExistence type="predicted"/>
<evidence type="ECO:0000313" key="2">
    <source>
        <dbReference type="Proteomes" id="UP000006447"/>
    </source>
</evidence>
<organism evidence="1 2">
    <name type="scientific">Rhodococcus opacus RKJ300 = JCM 13270</name>
    <dbReference type="NCBI Taxonomy" id="1165867"/>
    <lineage>
        <taxon>Bacteria</taxon>
        <taxon>Bacillati</taxon>
        <taxon>Actinomycetota</taxon>
        <taxon>Actinomycetes</taxon>
        <taxon>Mycobacteriales</taxon>
        <taxon>Nocardiaceae</taxon>
        <taxon>Rhodococcus</taxon>
    </lineage>
</organism>
<comment type="caution">
    <text evidence="1">The sequence shown here is derived from an EMBL/GenBank/DDBJ whole genome shotgun (WGS) entry which is preliminary data.</text>
</comment>